<proteinExistence type="predicted"/>
<dbReference type="EMBL" id="JAENGZ010003576">
    <property type="protein sequence ID" value="KAG6941406.1"/>
    <property type="molecule type" value="Genomic_DNA"/>
</dbReference>
<dbReference type="Proteomes" id="UP000688947">
    <property type="component" value="Unassembled WGS sequence"/>
</dbReference>
<dbReference type="PANTHER" id="PTHR46586:SF3">
    <property type="entry name" value="ANKYRIN REPEAT-CONTAINING PROTEIN"/>
    <property type="match status" value="1"/>
</dbReference>
<dbReference type="OrthoDB" id="10266500at2759"/>
<sequence>MEILILQSSIILYFSSSDVIRSEGCTTDVCDEAAEKNQLRIVQWLYANRTEGCTATVMDDAAANCNFELVKWIHENTTAECSHKVMDEAARWGRLDILRWLRENRTEGCTSTAMNYAAKRWVPGDTSMASFELCNVLYAGLRNK</sequence>
<dbReference type="InterPro" id="IPR052050">
    <property type="entry name" value="SecEffector_AnkRepeat"/>
</dbReference>
<evidence type="ECO:0000313" key="1">
    <source>
        <dbReference type="EMBL" id="KAG6941406.1"/>
    </source>
</evidence>
<organism evidence="1 2">
    <name type="scientific">Phytophthora cactorum</name>
    <dbReference type="NCBI Taxonomy" id="29920"/>
    <lineage>
        <taxon>Eukaryota</taxon>
        <taxon>Sar</taxon>
        <taxon>Stramenopiles</taxon>
        <taxon>Oomycota</taxon>
        <taxon>Peronosporomycetes</taxon>
        <taxon>Peronosporales</taxon>
        <taxon>Peronosporaceae</taxon>
        <taxon>Phytophthora</taxon>
    </lineage>
</organism>
<name>A0A8T1TLJ2_9STRA</name>
<dbReference type="AlphaFoldDB" id="A0A8T1TLJ2"/>
<evidence type="ECO:0008006" key="3">
    <source>
        <dbReference type="Google" id="ProtNLM"/>
    </source>
</evidence>
<accession>A0A8T1TLJ2</accession>
<gene>
    <name evidence="1" type="ORF">JG687_00019673</name>
</gene>
<evidence type="ECO:0000313" key="2">
    <source>
        <dbReference type="Proteomes" id="UP000688947"/>
    </source>
</evidence>
<reference evidence="1" key="1">
    <citation type="submission" date="2021-01" db="EMBL/GenBank/DDBJ databases">
        <title>Phytophthora aleatoria, a newly-described species from Pinus radiata is distinct from Phytophthora cactorum isolates based on comparative genomics.</title>
        <authorList>
            <person name="Mcdougal R."/>
            <person name="Panda P."/>
            <person name="Williams N."/>
            <person name="Studholme D.J."/>
        </authorList>
    </citation>
    <scope>NUCLEOTIDE SEQUENCE</scope>
    <source>
        <strain evidence="1">NZFS 3830</strain>
    </source>
</reference>
<protein>
    <recommendedName>
        <fullName evidence="3">Ankyrin repeat-containing domain</fullName>
    </recommendedName>
</protein>
<comment type="caution">
    <text evidence="1">The sequence shown here is derived from an EMBL/GenBank/DDBJ whole genome shotgun (WGS) entry which is preliminary data.</text>
</comment>
<dbReference type="Pfam" id="PF13637">
    <property type="entry name" value="Ank_4"/>
    <property type="match status" value="1"/>
</dbReference>
<dbReference type="PANTHER" id="PTHR46586">
    <property type="entry name" value="ANKYRIN REPEAT-CONTAINING PROTEIN"/>
    <property type="match status" value="1"/>
</dbReference>
<dbReference type="InterPro" id="IPR002110">
    <property type="entry name" value="Ankyrin_rpt"/>
</dbReference>